<evidence type="ECO:0008006" key="3">
    <source>
        <dbReference type="Google" id="ProtNLM"/>
    </source>
</evidence>
<reference evidence="1" key="1">
    <citation type="journal article" date="2014" name="Int. J. Syst. Evol. Microbiol.">
        <title>Complete genome sequence of Corynebacterium casei LMG S-19264T (=DSM 44701T), isolated from a smear-ripened cheese.</title>
        <authorList>
            <consortium name="US DOE Joint Genome Institute (JGI-PGF)"/>
            <person name="Walter F."/>
            <person name="Albersmeier A."/>
            <person name="Kalinowski J."/>
            <person name="Ruckert C."/>
        </authorList>
    </citation>
    <scope>NUCLEOTIDE SEQUENCE</scope>
    <source>
        <strain evidence="1">NBRC 112290</strain>
    </source>
</reference>
<dbReference type="CDD" id="cd07820">
    <property type="entry name" value="SRPBCC_3"/>
    <property type="match status" value="1"/>
</dbReference>
<gene>
    <name evidence="1" type="ORF">GCM10025875_25300</name>
</gene>
<dbReference type="Gene3D" id="3.30.530.20">
    <property type="match status" value="1"/>
</dbReference>
<keyword evidence="2" id="KW-1185">Reference proteome</keyword>
<comment type="caution">
    <text evidence="1">The sequence shown here is derived from an EMBL/GenBank/DDBJ whole genome shotgun (WGS) entry which is preliminary data.</text>
</comment>
<dbReference type="AlphaFoldDB" id="A0AA37XG84"/>
<evidence type="ECO:0000313" key="1">
    <source>
        <dbReference type="EMBL" id="GMA32538.1"/>
    </source>
</evidence>
<dbReference type="Proteomes" id="UP001157161">
    <property type="component" value="Unassembled WGS sequence"/>
</dbReference>
<dbReference type="InterPro" id="IPR023393">
    <property type="entry name" value="START-like_dom_sf"/>
</dbReference>
<organism evidence="1 2">
    <name type="scientific">Litorihabitans aurantiacus</name>
    <dbReference type="NCBI Taxonomy" id="1930061"/>
    <lineage>
        <taxon>Bacteria</taxon>
        <taxon>Bacillati</taxon>
        <taxon>Actinomycetota</taxon>
        <taxon>Actinomycetes</taxon>
        <taxon>Micrococcales</taxon>
        <taxon>Beutenbergiaceae</taxon>
        <taxon>Litorihabitans</taxon>
    </lineage>
</organism>
<dbReference type="SUPFAM" id="SSF55961">
    <property type="entry name" value="Bet v1-like"/>
    <property type="match status" value="1"/>
</dbReference>
<reference evidence="1" key="2">
    <citation type="submission" date="2023-02" db="EMBL/GenBank/DDBJ databases">
        <authorList>
            <person name="Sun Q."/>
            <person name="Mori K."/>
        </authorList>
    </citation>
    <scope>NUCLEOTIDE SEQUENCE</scope>
    <source>
        <strain evidence="1">NBRC 112290</strain>
    </source>
</reference>
<protein>
    <recommendedName>
        <fullName evidence="3">Ligand-binding SRPBCC domain-containing protein</fullName>
    </recommendedName>
</protein>
<dbReference type="EMBL" id="BSUM01000001">
    <property type="protein sequence ID" value="GMA32538.1"/>
    <property type="molecule type" value="Genomic_DNA"/>
</dbReference>
<proteinExistence type="predicted"/>
<accession>A0AA37XG84</accession>
<evidence type="ECO:0000313" key="2">
    <source>
        <dbReference type="Proteomes" id="UP001157161"/>
    </source>
</evidence>
<sequence>MLFQLSLDVDAHIASTPGSRETAVGGVTRGRLGPGDTVTWRAWHLGVRWRMTSRVETEGWDEPRTFTDRQVRGPFRAFAHVHTFVPTTAGTLMIDEVTLASPLLAALSERVVLVPYLRWLLRRRADLLVEAAERPRPPLSTG</sequence>
<name>A0AA37XG84_9MICO</name>